<dbReference type="SMART" id="SM00409">
    <property type="entry name" value="IG"/>
    <property type="match status" value="1"/>
</dbReference>
<dbReference type="InterPro" id="IPR003597">
    <property type="entry name" value="Ig_C1-set"/>
</dbReference>
<reference evidence="4" key="1">
    <citation type="submission" date="2025-08" db="UniProtKB">
        <authorList>
            <consortium name="RefSeq"/>
        </authorList>
    </citation>
    <scope>IDENTIFICATION</scope>
</reference>
<dbReference type="OrthoDB" id="9948439at2759"/>
<dbReference type="Pfam" id="PF07686">
    <property type="entry name" value="V-set"/>
    <property type="match status" value="1"/>
</dbReference>
<dbReference type="RefSeq" id="XP_042565124.1">
    <property type="nucleotide sequence ID" value="XM_042709190.1"/>
</dbReference>
<dbReference type="AlphaFoldDB" id="A0A8M1KU24"/>
<organism evidence="3 4">
    <name type="scientific">Clupea harengus</name>
    <name type="common">Atlantic herring</name>
    <dbReference type="NCBI Taxonomy" id="7950"/>
    <lineage>
        <taxon>Eukaryota</taxon>
        <taxon>Metazoa</taxon>
        <taxon>Chordata</taxon>
        <taxon>Craniata</taxon>
        <taxon>Vertebrata</taxon>
        <taxon>Euteleostomi</taxon>
        <taxon>Actinopterygii</taxon>
        <taxon>Neopterygii</taxon>
        <taxon>Teleostei</taxon>
        <taxon>Clupei</taxon>
        <taxon>Clupeiformes</taxon>
        <taxon>Clupeoidei</taxon>
        <taxon>Clupeidae</taxon>
        <taxon>Clupea</taxon>
    </lineage>
</organism>
<dbReference type="InterPro" id="IPR007110">
    <property type="entry name" value="Ig-like_dom"/>
</dbReference>
<dbReference type="GeneID" id="105912971"/>
<evidence type="ECO:0000313" key="4">
    <source>
        <dbReference type="RefSeq" id="XP_042565124.1"/>
    </source>
</evidence>
<protein>
    <submittedName>
        <fullName evidence="4">Tapasin-related protein-like</fullName>
    </submittedName>
</protein>
<proteinExistence type="predicted"/>
<dbReference type="KEGG" id="char:105912971"/>
<feature type="domain" description="Ig-like" evidence="2">
    <location>
        <begin position="152"/>
        <end position="290"/>
    </location>
</feature>
<dbReference type="PANTHER" id="PTHR23411">
    <property type="entry name" value="TAPASIN"/>
    <property type="match status" value="1"/>
</dbReference>
<evidence type="ECO:0000259" key="2">
    <source>
        <dbReference type="PROSITE" id="PS50835"/>
    </source>
</evidence>
<evidence type="ECO:0000256" key="1">
    <source>
        <dbReference type="ARBA" id="ARBA00023319"/>
    </source>
</evidence>
<dbReference type="SMART" id="SM00407">
    <property type="entry name" value="IGc1"/>
    <property type="match status" value="1"/>
</dbReference>
<evidence type="ECO:0000313" key="3">
    <source>
        <dbReference type="Proteomes" id="UP000515152"/>
    </source>
</evidence>
<keyword evidence="3" id="KW-1185">Reference proteome</keyword>
<dbReference type="PROSITE" id="PS50835">
    <property type="entry name" value="IG_LIKE"/>
    <property type="match status" value="2"/>
</dbReference>
<dbReference type="Proteomes" id="UP000515152">
    <property type="component" value="Chromosome 11"/>
</dbReference>
<dbReference type="InterPro" id="IPR003599">
    <property type="entry name" value="Ig_sub"/>
</dbReference>
<gene>
    <name evidence="4" type="primary">LOC105912971</name>
</gene>
<dbReference type="InterPro" id="IPR050380">
    <property type="entry name" value="Immune_Resp_Modulators"/>
</dbReference>
<accession>A0A8M1KU24</accession>
<keyword evidence="1" id="KW-0393">Immunoglobulin domain</keyword>
<feature type="domain" description="Ig-like" evidence="2">
    <location>
        <begin position="298"/>
        <end position="400"/>
    </location>
</feature>
<name>A0A8M1KU24_CLUHA</name>
<dbReference type="Pfam" id="PF07654">
    <property type="entry name" value="C1-set"/>
    <property type="match status" value="1"/>
</dbReference>
<dbReference type="InterPro" id="IPR013106">
    <property type="entry name" value="Ig_V-set"/>
</dbReference>
<sequence>MLNVFVIGCLVSSAYEGGGGMKGGMGGGGLFTTTPAKLVLRDLPTASDSFLDSVTPFNPPENPSADELIFEVKAQICGAGSSVEIPDAESLLHADFNKQEVNCEINRYVTRGSDPGARPTHFYGSLQVGGDGISLTMVLQVLTNEEAASEAPPLMQSKLELPLSQSGTLLTEVVFVVFSRSQSLAAPLRGDTQLDCGFRQQDTPPVGGLGLEWRLQYKGSGHKVLEMSTVEEEAGAGPHVSAGREGASVDPALVVEEGNVSLTLRNLRVADEGTYICTVTSGMFQTQQIVQLHITQPPNVSLSEEKVIYQEEPAQKLSCHCNSYYPLDVEVEWLSISSSEAEPTSITEETSLSSHRQHADGTFSVTAYLLLRLSTHTPRTTVTCRVTHQALGSAVDVSTSSDTMAAVLPVHRSSYAEHLLLGKAFYLLNTDGHLEQLTNSNVENNDWAGLLLFEHRFTLIIFHTSKLISQYSTVKLCYTDTAYIPLLTMQLSLCLQVTTSMAS</sequence>